<keyword evidence="3" id="KW-1185">Reference proteome</keyword>
<dbReference type="AlphaFoldDB" id="A0A6A3B108"/>
<dbReference type="Proteomes" id="UP000436088">
    <property type="component" value="Unassembled WGS sequence"/>
</dbReference>
<gene>
    <name evidence="2" type="ORF">F3Y22_tig00110332pilonHSYRG00548</name>
</gene>
<comment type="caution">
    <text evidence="2">The sequence shown here is derived from an EMBL/GenBank/DDBJ whole genome shotgun (WGS) entry which is preliminary data.</text>
</comment>
<name>A0A6A3B108_HIBSY</name>
<evidence type="ECO:0000256" key="1">
    <source>
        <dbReference type="SAM" id="MobiDB-lite"/>
    </source>
</evidence>
<dbReference type="EMBL" id="VEPZ02000937">
    <property type="protein sequence ID" value="KAE8708922.1"/>
    <property type="molecule type" value="Genomic_DNA"/>
</dbReference>
<organism evidence="2 3">
    <name type="scientific">Hibiscus syriacus</name>
    <name type="common">Rose of Sharon</name>
    <dbReference type="NCBI Taxonomy" id="106335"/>
    <lineage>
        <taxon>Eukaryota</taxon>
        <taxon>Viridiplantae</taxon>
        <taxon>Streptophyta</taxon>
        <taxon>Embryophyta</taxon>
        <taxon>Tracheophyta</taxon>
        <taxon>Spermatophyta</taxon>
        <taxon>Magnoliopsida</taxon>
        <taxon>eudicotyledons</taxon>
        <taxon>Gunneridae</taxon>
        <taxon>Pentapetalae</taxon>
        <taxon>rosids</taxon>
        <taxon>malvids</taxon>
        <taxon>Malvales</taxon>
        <taxon>Malvaceae</taxon>
        <taxon>Malvoideae</taxon>
        <taxon>Hibiscus</taxon>
    </lineage>
</organism>
<accession>A0A6A3B108</accession>
<reference evidence="2" key="1">
    <citation type="submission" date="2019-09" db="EMBL/GenBank/DDBJ databases">
        <title>Draft genome information of white flower Hibiscus syriacus.</title>
        <authorList>
            <person name="Kim Y.-M."/>
        </authorList>
    </citation>
    <scope>NUCLEOTIDE SEQUENCE [LARGE SCALE GENOMIC DNA]</scope>
    <source>
        <strain evidence="2">YM2019G1</strain>
    </source>
</reference>
<sequence length="107" mass="12029">MKIMRSHVPKSGEWEDDDLPDTTYLENAGKEKGGKMMNPNDSKGNSDAFLYMRGGQEGNNDFRHDHAFRSHPVRVCPNRHTNTVRVVPTGMVLSTIKEVQEGKGTQD</sequence>
<evidence type="ECO:0000313" key="2">
    <source>
        <dbReference type="EMBL" id="KAE8708922.1"/>
    </source>
</evidence>
<evidence type="ECO:0000313" key="3">
    <source>
        <dbReference type="Proteomes" id="UP000436088"/>
    </source>
</evidence>
<feature type="region of interest" description="Disordered" evidence="1">
    <location>
        <begin position="1"/>
        <end position="47"/>
    </location>
</feature>
<proteinExistence type="predicted"/>
<protein>
    <submittedName>
        <fullName evidence="2">Uncharacterized protein</fullName>
    </submittedName>
</protein>